<evidence type="ECO:0000256" key="1">
    <source>
        <dbReference type="SAM" id="Phobius"/>
    </source>
</evidence>
<dbReference type="Proteomes" id="UP001429357">
    <property type="component" value="Unassembled WGS sequence"/>
</dbReference>
<feature type="domain" description="YokE-like PH" evidence="2">
    <location>
        <begin position="98"/>
        <end position="143"/>
    </location>
</feature>
<keyword evidence="1" id="KW-0812">Transmembrane</keyword>
<reference evidence="4" key="1">
    <citation type="submission" date="2016-06" db="EMBL/GenBank/DDBJ databases">
        <title>Four novel species of enterococci isolated from chicken manure.</title>
        <authorList>
            <person name="Van Tyne D."/>
        </authorList>
    </citation>
    <scope>NUCLEOTIDE SEQUENCE [LARGE SCALE GENOMIC DNA]</scope>
    <source>
        <strain evidence="4">JM9A</strain>
    </source>
</reference>
<sequence length="276" mass="32243">MNKGAFKDSFRELNSQLFEEDDLTVSGKKRLFQQTKMYIFIQEFLTKLTPILAEGEVIQAYLPLTNQENTAVATGGLLGMAYARTAAAREYVDHFHDVRGNRLLVFTNRRMLFLVMVEFLEEELFYSYPYSSIQSIQFTKHKIGYFDWHQKSLKDKRQYRYYYTLDFQSENHIFTEMLTVEDGEIVQRQLQNIPQLQDIMVTTKARRKSKLDAIFSNLTWQLKVLMIISLLLLALGLGYLLVMLAGALGWGPLKEMWPPVGMVQGQGRYFLDLWLK</sequence>
<name>A0ABV0F7U4_9ENTE</name>
<accession>A0ABV0F7U4</accession>
<comment type="caution">
    <text evidence="3">The sequence shown here is derived from an EMBL/GenBank/DDBJ whole genome shotgun (WGS) entry which is preliminary data.</text>
</comment>
<evidence type="ECO:0000313" key="4">
    <source>
        <dbReference type="Proteomes" id="UP001429357"/>
    </source>
</evidence>
<protein>
    <recommendedName>
        <fullName evidence="2">YokE-like PH domain-containing protein</fullName>
    </recommendedName>
</protein>
<reference evidence="3 4" key="2">
    <citation type="submission" date="2024-02" db="EMBL/GenBank/DDBJ databases">
        <title>The Genome Sequence of Enterococcus diestrammenae JM9A.</title>
        <authorList>
            <person name="Earl A."/>
            <person name="Manson A."/>
            <person name="Gilmore M."/>
            <person name="Sanders J."/>
            <person name="Shea T."/>
            <person name="Howe W."/>
            <person name="Livny J."/>
            <person name="Cuomo C."/>
            <person name="Neafsey D."/>
            <person name="Birren B."/>
        </authorList>
    </citation>
    <scope>NUCLEOTIDE SEQUENCE [LARGE SCALE GENOMIC DNA]</scope>
    <source>
        <strain evidence="3 4">JM9A</strain>
    </source>
</reference>
<keyword evidence="4" id="KW-1185">Reference proteome</keyword>
<dbReference type="RefSeq" id="WP_161868772.1">
    <property type="nucleotide sequence ID" value="NZ_MAEI02000001.1"/>
</dbReference>
<gene>
    <name evidence="3" type="ORF">BAU18_002924</name>
</gene>
<proteinExistence type="predicted"/>
<evidence type="ECO:0000313" key="3">
    <source>
        <dbReference type="EMBL" id="MEO1783304.1"/>
    </source>
</evidence>
<dbReference type="InterPro" id="IPR039519">
    <property type="entry name" value="YokE-like_PH"/>
</dbReference>
<feature type="transmembrane region" description="Helical" evidence="1">
    <location>
        <begin position="224"/>
        <end position="250"/>
    </location>
</feature>
<evidence type="ECO:0000259" key="2">
    <source>
        <dbReference type="Pfam" id="PF14470"/>
    </source>
</evidence>
<keyword evidence="1" id="KW-1133">Transmembrane helix</keyword>
<dbReference type="EMBL" id="MAEI02000001">
    <property type="protein sequence ID" value="MEO1783304.1"/>
    <property type="molecule type" value="Genomic_DNA"/>
</dbReference>
<keyword evidence="1" id="KW-0472">Membrane</keyword>
<organism evidence="3 4">
    <name type="scientific">Enterococcus diestrammenae</name>
    <dbReference type="NCBI Taxonomy" id="1155073"/>
    <lineage>
        <taxon>Bacteria</taxon>
        <taxon>Bacillati</taxon>
        <taxon>Bacillota</taxon>
        <taxon>Bacilli</taxon>
        <taxon>Lactobacillales</taxon>
        <taxon>Enterococcaceae</taxon>
        <taxon>Enterococcus</taxon>
    </lineage>
</organism>
<dbReference type="Pfam" id="PF14470">
    <property type="entry name" value="bPH_3"/>
    <property type="match status" value="1"/>
</dbReference>